<dbReference type="Pfam" id="PF13561">
    <property type="entry name" value="adh_short_C2"/>
    <property type="match status" value="1"/>
</dbReference>
<dbReference type="RefSeq" id="WP_310302159.1">
    <property type="nucleotide sequence ID" value="NZ_BAAAPS010000013.1"/>
</dbReference>
<comment type="caution">
    <text evidence="2">The sequence shown here is derived from an EMBL/GenBank/DDBJ whole genome shotgun (WGS) entry which is preliminary data.</text>
</comment>
<evidence type="ECO:0000256" key="1">
    <source>
        <dbReference type="ARBA" id="ARBA00006484"/>
    </source>
</evidence>
<dbReference type="InterPro" id="IPR020904">
    <property type="entry name" value="Sc_DH/Rdtase_CS"/>
</dbReference>
<dbReference type="PANTHER" id="PTHR43975">
    <property type="entry name" value="ZGC:101858"/>
    <property type="match status" value="1"/>
</dbReference>
<comment type="similarity">
    <text evidence="1">Belongs to the short-chain dehydrogenases/reductases (SDR) family.</text>
</comment>
<dbReference type="Gene3D" id="3.40.50.720">
    <property type="entry name" value="NAD(P)-binding Rossmann-like Domain"/>
    <property type="match status" value="1"/>
</dbReference>
<keyword evidence="3" id="KW-1185">Reference proteome</keyword>
<dbReference type="InterPro" id="IPR002347">
    <property type="entry name" value="SDR_fam"/>
</dbReference>
<organism evidence="2 3">
    <name type="scientific">Nocardioides marmoribigeumensis</name>
    <dbReference type="NCBI Taxonomy" id="433649"/>
    <lineage>
        <taxon>Bacteria</taxon>
        <taxon>Bacillati</taxon>
        <taxon>Actinomycetota</taxon>
        <taxon>Actinomycetes</taxon>
        <taxon>Propionibacteriales</taxon>
        <taxon>Nocardioidaceae</taxon>
        <taxon>Nocardioides</taxon>
    </lineage>
</organism>
<protein>
    <submittedName>
        <fullName evidence="2">NAD(P)-dependent dehydrogenase (Short-subunit alcohol dehydrogenase family)</fullName>
    </submittedName>
</protein>
<dbReference type="InterPro" id="IPR036291">
    <property type="entry name" value="NAD(P)-bd_dom_sf"/>
</dbReference>
<evidence type="ECO:0000313" key="2">
    <source>
        <dbReference type="EMBL" id="MDR7362768.1"/>
    </source>
</evidence>
<proteinExistence type="inferred from homology"/>
<dbReference type="PRINTS" id="PR00081">
    <property type="entry name" value="GDHRDH"/>
</dbReference>
<dbReference type="Proteomes" id="UP001183648">
    <property type="component" value="Unassembled WGS sequence"/>
</dbReference>
<dbReference type="Pfam" id="PF00106">
    <property type="entry name" value="adh_short"/>
    <property type="match status" value="1"/>
</dbReference>
<accession>A0ABU2BVV6</accession>
<dbReference type="PROSITE" id="PS00061">
    <property type="entry name" value="ADH_SHORT"/>
    <property type="match status" value="1"/>
</dbReference>
<reference evidence="2 3" key="1">
    <citation type="submission" date="2023-07" db="EMBL/GenBank/DDBJ databases">
        <title>Sequencing the genomes of 1000 actinobacteria strains.</title>
        <authorList>
            <person name="Klenk H.-P."/>
        </authorList>
    </citation>
    <scope>NUCLEOTIDE SEQUENCE [LARGE SCALE GENOMIC DNA]</scope>
    <source>
        <strain evidence="2 3">DSM 19426</strain>
    </source>
</reference>
<sequence>MSLTTVVTGSASGIGEATTRLLRERGHRVVGVDRVASPAADTSVTADLSTASGRRAALAAVEGALGDAALNGVVPCAGLAGLSGGDPELLVSVNYFGAVALVEGLHDRLVATAAAGGAAAAVLLSSNSTLCQPGWALDVARACLDGDEEAARHRAARRDAVTVYPATKAALAWWARTQGTRPGWAGAGVRLNAVAPGLVATAMTQQVKADPVFGRFADSYPTALGRPGRPEEIAALIAFLLSDDASLLVGSVVVADGGTDALMHPRRPRTAWVPAPVMKAAGKVVPLVGRLQDRRGGK</sequence>
<evidence type="ECO:0000313" key="3">
    <source>
        <dbReference type="Proteomes" id="UP001183648"/>
    </source>
</evidence>
<gene>
    <name evidence="2" type="ORF">J2S63_002321</name>
</gene>
<dbReference type="SUPFAM" id="SSF51735">
    <property type="entry name" value="NAD(P)-binding Rossmann-fold domains"/>
    <property type="match status" value="1"/>
</dbReference>
<dbReference type="PANTHER" id="PTHR43975:SF2">
    <property type="entry name" value="EG:BACR7A4.14 PROTEIN-RELATED"/>
    <property type="match status" value="1"/>
</dbReference>
<dbReference type="EMBL" id="JAVDYG010000001">
    <property type="protein sequence ID" value="MDR7362768.1"/>
    <property type="molecule type" value="Genomic_DNA"/>
</dbReference>
<name>A0ABU2BVV6_9ACTN</name>